<evidence type="ECO:0000256" key="7">
    <source>
        <dbReference type="PROSITE-ProRule" id="PRU10141"/>
    </source>
</evidence>
<keyword evidence="9" id="KW-0472">Membrane</keyword>
<feature type="transmembrane region" description="Helical" evidence="9">
    <location>
        <begin position="32"/>
        <end position="50"/>
    </location>
</feature>
<dbReference type="PANTHER" id="PTHR48013:SF15">
    <property type="entry name" value="DUAL SPECIFICITY MITOGEN-ACTIVATED PROTEIN KINASE KINASE 4"/>
    <property type="match status" value="1"/>
</dbReference>
<dbReference type="OrthoDB" id="10252354at2759"/>
<dbReference type="InterPro" id="IPR017441">
    <property type="entry name" value="Protein_kinase_ATP_BS"/>
</dbReference>
<keyword evidence="8" id="KW-0723">Serine/threonine-protein kinase</keyword>
<dbReference type="InterPro" id="IPR011009">
    <property type="entry name" value="Kinase-like_dom_sf"/>
</dbReference>
<feature type="binding site" evidence="7">
    <location>
        <position position="140"/>
    </location>
    <ligand>
        <name>ATP</name>
        <dbReference type="ChEBI" id="CHEBI:30616"/>
    </ligand>
</feature>
<name>A0A813YW49_ADIRI</name>
<comment type="similarity">
    <text evidence="5">Belongs to the protein kinase superfamily. STE Ser/Thr protein kinase family. MAP kinase kinase subfamily.</text>
</comment>
<accession>A0A813YW49</accession>
<dbReference type="PROSITE" id="PS50011">
    <property type="entry name" value="PROTEIN_KINASE_DOM"/>
    <property type="match status" value="1"/>
</dbReference>
<evidence type="ECO:0000313" key="11">
    <source>
        <dbReference type="EMBL" id="CAF0890637.1"/>
    </source>
</evidence>
<evidence type="ECO:0000256" key="5">
    <source>
        <dbReference type="ARBA" id="ARBA00038035"/>
    </source>
</evidence>
<sequence>MDSSEIDPCAAFNDGIANVFNPITICHSKENTFFYTYIFCIFISCHYLMATKSTTSSRKSSSKRLGNFTIICPDLTEEKNEASTYALEVPSSSTTLNYHERILEVNTQQFDTLRTLGRGCFGYVLAVRIEGYSDVQMAVKRIALETQLDRQTSTYTDLTTIQNVGSKNYPYIISYYGAVIDKEAGELLICVELMDASMERFYQTMHALSNITYKDLDHVLCRLTHNITSALHFLKTCRILHRDVKPQNMLVNKHSIFKLCDFGISRQMRISQSIGVGAVQGTEAYLPPELIGGDSSQTYGIRADMWALGLSLFEIVVGKNPFAQMGSFQTITTIRSWSPTIPTSPKISDDMKQLILHLLKRNLEERPRTYLEILDVPSIKDVSENPSDEEKAFVTYVLDNIPPVNE</sequence>
<evidence type="ECO:0000256" key="1">
    <source>
        <dbReference type="ARBA" id="ARBA00022679"/>
    </source>
</evidence>
<organism evidence="11 12">
    <name type="scientific">Adineta ricciae</name>
    <name type="common">Rotifer</name>
    <dbReference type="NCBI Taxonomy" id="249248"/>
    <lineage>
        <taxon>Eukaryota</taxon>
        <taxon>Metazoa</taxon>
        <taxon>Spiralia</taxon>
        <taxon>Gnathifera</taxon>
        <taxon>Rotifera</taxon>
        <taxon>Eurotatoria</taxon>
        <taxon>Bdelloidea</taxon>
        <taxon>Adinetida</taxon>
        <taxon>Adinetidae</taxon>
        <taxon>Adineta</taxon>
    </lineage>
</organism>
<keyword evidence="1" id="KW-0808">Transferase</keyword>
<keyword evidence="2 7" id="KW-0547">Nucleotide-binding</keyword>
<dbReference type="AlphaFoldDB" id="A0A813YW49"/>
<dbReference type="Gene3D" id="3.30.200.20">
    <property type="entry name" value="Phosphorylase Kinase, domain 1"/>
    <property type="match status" value="1"/>
</dbReference>
<dbReference type="PROSITE" id="PS00107">
    <property type="entry name" value="PROTEIN_KINASE_ATP"/>
    <property type="match status" value="1"/>
</dbReference>
<evidence type="ECO:0000259" key="10">
    <source>
        <dbReference type="PROSITE" id="PS50011"/>
    </source>
</evidence>
<keyword evidence="9" id="KW-1133">Transmembrane helix</keyword>
<feature type="domain" description="Protein kinase" evidence="10">
    <location>
        <begin position="110"/>
        <end position="379"/>
    </location>
</feature>
<keyword evidence="9" id="KW-0812">Transmembrane</keyword>
<evidence type="ECO:0000256" key="9">
    <source>
        <dbReference type="SAM" id="Phobius"/>
    </source>
</evidence>
<dbReference type="EC" id="2.7.12.2" evidence="6"/>
<dbReference type="GO" id="GO:0005524">
    <property type="term" value="F:ATP binding"/>
    <property type="evidence" value="ECO:0007669"/>
    <property type="project" value="UniProtKB-UniRule"/>
</dbReference>
<reference evidence="11" key="1">
    <citation type="submission" date="2021-02" db="EMBL/GenBank/DDBJ databases">
        <authorList>
            <person name="Nowell W R."/>
        </authorList>
    </citation>
    <scope>NUCLEOTIDE SEQUENCE</scope>
</reference>
<dbReference type="GO" id="GO:0004674">
    <property type="term" value="F:protein serine/threonine kinase activity"/>
    <property type="evidence" value="ECO:0007669"/>
    <property type="project" value="UniProtKB-KW"/>
</dbReference>
<protein>
    <recommendedName>
        <fullName evidence="6">mitogen-activated protein kinase kinase</fullName>
        <ecNumber evidence="6">2.7.12.2</ecNumber>
    </recommendedName>
</protein>
<dbReference type="InterPro" id="IPR000719">
    <property type="entry name" value="Prot_kinase_dom"/>
</dbReference>
<evidence type="ECO:0000256" key="8">
    <source>
        <dbReference type="RuleBase" id="RU000304"/>
    </source>
</evidence>
<evidence type="ECO:0000256" key="6">
    <source>
        <dbReference type="ARBA" id="ARBA00038999"/>
    </source>
</evidence>
<dbReference type="GO" id="GO:0004708">
    <property type="term" value="F:MAP kinase kinase activity"/>
    <property type="evidence" value="ECO:0007669"/>
    <property type="project" value="UniProtKB-EC"/>
</dbReference>
<dbReference type="SMART" id="SM00220">
    <property type="entry name" value="S_TKc"/>
    <property type="match status" value="1"/>
</dbReference>
<dbReference type="InterPro" id="IPR008271">
    <property type="entry name" value="Ser/Thr_kinase_AS"/>
</dbReference>
<keyword evidence="4 7" id="KW-0067">ATP-binding</keyword>
<dbReference type="Proteomes" id="UP000663852">
    <property type="component" value="Unassembled WGS sequence"/>
</dbReference>
<keyword evidence="3" id="KW-0418">Kinase</keyword>
<evidence type="ECO:0000256" key="3">
    <source>
        <dbReference type="ARBA" id="ARBA00022777"/>
    </source>
</evidence>
<dbReference type="Gene3D" id="1.10.510.10">
    <property type="entry name" value="Transferase(Phosphotransferase) domain 1"/>
    <property type="match status" value="1"/>
</dbReference>
<evidence type="ECO:0000256" key="4">
    <source>
        <dbReference type="ARBA" id="ARBA00022840"/>
    </source>
</evidence>
<dbReference type="PROSITE" id="PS00108">
    <property type="entry name" value="PROTEIN_KINASE_ST"/>
    <property type="match status" value="1"/>
</dbReference>
<evidence type="ECO:0000256" key="2">
    <source>
        <dbReference type="ARBA" id="ARBA00022741"/>
    </source>
</evidence>
<dbReference type="SUPFAM" id="SSF56112">
    <property type="entry name" value="Protein kinase-like (PK-like)"/>
    <property type="match status" value="1"/>
</dbReference>
<dbReference type="EMBL" id="CAJNOJ010000031">
    <property type="protein sequence ID" value="CAF0890637.1"/>
    <property type="molecule type" value="Genomic_DNA"/>
</dbReference>
<proteinExistence type="inferred from homology"/>
<gene>
    <name evidence="11" type="ORF">EDS130_LOCUS9262</name>
</gene>
<evidence type="ECO:0000313" key="12">
    <source>
        <dbReference type="Proteomes" id="UP000663852"/>
    </source>
</evidence>
<comment type="caution">
    <text evidence="11">The sequence shown here is derived from an EMBL/GenBank/DDBJ whole genome shotgun (WGS) entry which is preliminary data.</text>
</comment>
<dbReference type="PANTHER" id="PTHR48013">
    <property type="entry name" value="DUAL SPECIFICITY MITOGEN-ACTIVATED PROTEIN KINASE KINASE 5-RELATED"/>
    <property type="match status" value="1"/>
</dbReference>
<dbReference type="Pfam" id="PF00069">
    <property type="entry name" value="Pkinase"/>
    <property type="match status" value="1"/>
</dbReference>